<keyword evidence="4 8" id="KW-0032">Aminotransferase</keyword>
<keyword evidence="5 8" id="KW-0808">Transferase</keyword>
<comment type="caution">
    <text evidence="8">The sequence shown here is derived from an EMBL/GenBank/DDBJ whole genome shotgun (WGS) entry which is preliminary data.</text>
</comment>
<dbReference type="GO" id="GO:0008483">
    <property type="term" value="F:transaminase activity"/>
    <property type="evidence" value="ECO:0007669"/>
    <property type="project" value="UniProtKB-KW"/>
</dbReference>
<reference evidence="8 9" key="1">
    <citation type="submission" date="2020-08" db="EMBL/GenBank/DDBJ databases">
        <title>Genomic Encyclopedia of Type Strains, Phase IV (KMG-IV): sequencing the most valuable type-strain genomes for metagenomic binning, comparative biology and taxonomic classification.</title>
        <authorList>
            <person name="Goeker M."/>
        </authorList>
    </citation>
    <scope>NUCLEOTIDE SEQUENCE [LARGE SCALE GENOMIC DNA]</scope>
    <source>
        <strain evidence="8 9">DSM 11275</strain>
    </source>
</reference>
<dbReference type="InterPro" id="IPR004839">
    <property type="entry name" value="Aminotransferase_I/II_large"/>
</dbReference>
<dbReference type="Pfam" id="PF00155">
    <property type="entry name" value="Aminotran_1_2"/>
    <property type="match status" value="1"/>
</dbReference>
<evidence type="ECO:0000256" key="4">
    <source>
        <dbReference type="ARBA" id="ARBA00022576"/>
    </source>
</evidence>
<evidence type="ECO:0000313" key="8">
    <source>
        <dbReference type="EMBL" id="MBB5142506.1"/>
    </source>
</evidence>
<dbReference type="InterPro" id="IPR015422">
    <property type="entry name" value="PyrdxlP-dep_Trfase_small"/>
</dbReference>
<sequence length="432" mass="48136">MFCELSFISLAFAHLSNNDGLCAQETIYFNAEGAQMNNAYAQRVVNLKASEIREILKVTQQPSVISFAGGLPAPELFPIEAISNMCASVLANDGQRALQYATTEGYVSLRQWIAARMNTTLGTVLDEDNILITNGSQQGLDLSGKVFIDEGDVVLCESPTYLAAITAFRAYGCNFVEVPTDEEGMNMDDLDRLLKTTDRVKGIYVIPNFQNPTGRTMSLERRERLAKLAAQHRVMIFEDNPYGELRFEGKYLPSVQSFDKEGWVISFGSFSKILCPGFRIGWVAGDKEIVRKYVLVKQGVDLQSNTFVQAVIAAYLEQHDIDEHIKTILGVYKTRRDVLLSALDRHFPQGVQHTRPEGGLFAWVTLPDSLNARHILDDCVARKVAFVPGGPFFPNGGHENTLRLNFSNMEEGRIEEGIAIMADVLNRHLKTV</sequence>
<dbReference type="PANTHER" id="PTHR42790">
    <property type="entry name" value="AMINOTRANSFERASE"/>
    <property type="match status" value="1"/>
</dbReference>
<dbReference type="SUPFAM" id="SSF53383">
    <property type="entry name" value="PLP-dependent transferases"/>
    <property type="match status" value="1"/>
</dbReference>
<evidence type="ECO:0000256" key="1">
    <source>
        <dbReference type="ARBA" id="ARBA00001933"/>
    </source>
</evidence>
<evidence type="ECO:0000313" key="9">
    <source>
        <dbReference type="Proteomes" id="UP000539075"/>
    </source>
</evidence>
<dbReference type="AlphaFoldDB" id="A0A7W8FF51"/>
<feature type="domain" description="Aminotransferase class I/classII large" evidence="7">
    <location>
        <begin position="88"/>
        <end position="418"/>
    </location>
</feature>
<keyword evidence="9" id="KW-1185">Reference proteome</keyword>
<dbReference type="RefSeq" id="WP_343060073.1">
    <property type="nucleotide sequence ID" value="NZ_JACHGO010000002.1"/>
</dbReference>
<protein>
    <submittedName>
        <fullName evidence="8">2-aminoadipate transaminase</fullName>
        <ecNumber evidence="8">2.6.1.-</ecNumber>
    </submittedName>
</protein>
<dbReference type="GO" id="GO:0030170">
    <property type="term" value="F:pyridoxal phosphate binding"/>
    <property type="evidence" value="ECO:0007669"/>
    <property type="project" value="InterPro"/>
</dbReference>
<dbReference type="GO" id="GO:1901605">
    <property type="term" value="P:alpha-amino acid metabolic process"/>
    <property type="evidence" value="ECO:0007669"/>
    <property type="project" value="TreeGrafter"/>
</dbReference>
<dbReference type="InterPro" id="IPR015424">
    <property type="entry name" value="PyrdxlP-dep_Trfase"/>
</dbReference>
<dbReference type="Gene3D" id="3.40.640.10">
    <property type="entry name" value="Type I PLP-dependent aspartate aminotransferase-like (Major domain)"/>
    <property type="match status" value="1"/>
</dbReference>
<organism evidence="8 9">
    <name type="scientific">Desulfovibrio intestinalis</name>
    <dbReference type="NCBI Taxonomy" id="58621"/>
    <lineage>
        <taxon>Bacteria</taxon>
        <taxon>Pseudomonadati</taxon>
        <taxon>Thermodesulfobacteriota</taxon>
        <taxon>Desulfovibrionia</taxon>
        <taxon>Desulfovibrionales</taxon>
        <taxon>Desulfovibrionaceae</taxon>
        <taxon>Desulfovibrio</taxon>
    </lineage>
</organism>
<dbReference type="EMBL" id="JACHGO010000002">
    <property type="protein sequence ID" value="MBB5142506.1"/>
    <property type="molecule type" value="Genomic_DNA"/>
</dbReference>
<dbReference type="CDD" id="cd00609">
    <property type="entry name" value="AAT_like"/>
    <property type="match status" value="1"/>
</dbReference>
<proteinExistence type="inferred from homology"/>
<accession>A0A7W8FF51</accession>
<comment type="similarity">
    <text evidence="2">Belongs to the class-I pyridoxal-phosphate-dependent aminotransferase family.</text>
</comment>
<evidence type="ECO:0000256" key="3">
    <source>
        <dbReference type="ARBA" id="ARBA00011738"/>
    </source>
</evidence>
<evidence type="ECO:0000259" key="7">
    <source>
        <dbReference type="Pfam" id="PF00155"/>
    </source>
</evidence>
<dbReference type="Proteomes" id="UP000539075">
    <property type="component" value="Unassembled WGS sequence"/>
</dbReference>
<evidence type="ECO:0000256" key="5">
    <source>
        <dbReference type="ARBA" id="ARBA00022679"/>
    </source>
</evidence>
<evidence type="ECO:0000256" key="6">
    <source>
        <dbReference type="ARBA" id="ARBA00022898"/>
    </source>
</evidence>
<comment type="subunit">
    <text evidence="3">Homodimer.</text>
</comment>
<dbReference type="PANTHER" id="PTHR42790:SF19">
    <property type="entry name" value="KYNURENINE_ALPHA-AMINOADIPATE AMINOTRANSFERASE, MITOCHONDRIAL"/>
    <property type="match status" value="1"/>
</dbReference>
<comment type="cofactor">
    <cofactor evidence="1">
        <name>pyridoxal 5'-phosphate</name>
        <dbReference type="ChEBI" id="CHEBI:597326"/>
    </cofactor>
</comment>
<evidence type="ECO:0000256" key="2">
    <source>
        <dbReference type="ARBA" id="ARBA00007441"/>
    </source>
</evidence>
<dbReference type="InterPro" id="IPR015421">
    <property type="entry name" value="PyrdxlP-dep_Trfase_major"/>
</dbReference>
<gene>
    <name evidence="8" type="ORF">HNQ38_000585</name>
</gene>
<dbReference type="InterPro" id="IPR050859">
    <property type="entry name" value="Class-I_PLP-dep_aminotransf"/>
</dbReference>
<name>A0A7W8FF51_9BACT</name>
<keyword evidence="6" id="KW-0663">Pyridoxal phosphate</keyword>
<dbReference type="EC" id="2.6.1.-" evidence="8"/>
<dbReference type="Gene3D" id="3.90.1150.10">
    <property type="entry name" value="Aspartate Aminotransferase, domain 1"/>
    <property type="match status" value="1"/>
</dbReference>
<dbReference type="FunFam" id="3.40.640.10:FF:000053">
    <property type="entry name" value="Aminotransferase, class I"/>
    <property type="match status" value="1"/>
</dbReference>